<keyword evidence="2" id="KW-0238">DNA-binding</keyword>
<evidence type="ECO:0000259" key="4">
    <source>
        <dbReference type="PROSITE" id="PS01124"/>
    </source>
</evidence>
<keyword evidence="6" id="KW-1185">Reference proteome</keyword>
<evidence type="ECO:0000313" key="5">
    <source>
        <dbReference type="EMBL" id="KAB1159001.1"/>
    </source>
</evidence>
<keyword evidence="3" id="KW-0804">Transcription</keyword>
<dbReference type="RefSeq" id="WP_150899481.1">
    <property type="nucleotide sequence ID" value="NZ_WAAU01000011.1"/>
</dbReference>
<dbReference type="InterPro" id="IPR009057">
    <property type="entry name" value="Homeodomain-like_sf"/>
</dbReference>
<dbReference type="SMART" id="SM00342">
    <property type="entry name" value="HTH_ARAC"/>
    <property type="match status" value="1"/>
</dbReference>
<dbReference type="AlphaFoldDB" id="A0A7J5AN18"/>
<dbReference type="InterPro" id="IPR003313">
    <property type="entry name" value="AraC-bd"/>
</dbReference>
<name>A0A7J5AN18_9FLAO</name>
<dbReference type="SUPFAM" id="SSF46689">
    <property type="entry name" value="Homeodomain-like"/>
    <property type="match status" value="1"/>
</dbReference>
<accession>A0A7J5AN18</accession>
<protein>
    <submittedName>
        <fullName evidence="5">AraC family transcriptional regulator</fullName>
    </submittedName>
</protein>
<feature type="domain" description="HTH araC/xylS-type" evidence="4">
    <location>
        <begin position="171"/>
        <end position="268"/>
    </location>
</feature>
<reference evidence="5 6" key="1">
    <citation type="submission" date="2019-09" db="EMBL/GenBank/DDBJ databases">
        <authorList>
            <person name="Cao W.R."/>
        </authorList>
    </citation>
    <scope>NUCLEOTIDE SEQUENCE [LARGE SCALE GENOMIC DNA]</scope>
    <source>
        <strain evidence="6">a4</strain>
    </source>
</reference>
<dbReference type="PANTHER" id="PTHR43280:SF32">
    <property type="entry name" value="TRANSCRIPTIONAL REGULATORY PROTEIN"/>
    <property type="match status" value="1"/>
</dbReference>
<dbReference type="Pfam" id="PF02311">
    <property type="entry name" value="AraC_binding"/>
    <property type="match status" value="1"/>
</dbReference>
<dbReference type="Gene3D" id="1.10.10.60">
    <property type="entry name" value="Homeodomain-like"/>
    <property type="match status" value="1"/>
</dbReference>
<dbReference type="Pfam" id="PF12833">
    <property type="entry name" value="HTH_18"/>
    <property type="match status" value="1"/>
</dbReference>
<gene>
    <name evidence="5" type="ORF">F7018_07810</name>
</gene>
<dbReference type="OrthoDB" id="2585681at2"/>
<evidence type="ECO:0000256" key="2">
    <source>
        <dbReference type="ARBA" id="ARBA00023125"/>
    </source>
</evidence>
<dbReference type="InterPro" id="IPR037923">
    <property type="entry name" value="HTH-like"/>
</dbReference>
<evidence type="ECO:0000256" key="1">
    <source>
        <dbReference type="ARBA" id="ARBA00023015"/>
    </source>
</evidence>
<dbReference type="GO" id="GO:0003700">
    <property type="term" value="F:DNA-binding transcription factor activity"/>
    <property type="evidence" value="ECO:0007669"/>
    <property type="project" value="InterPro"/>
</dbReference>
<dbReference type="SUPFAM" id="SSF51215">
    <property type="entry name" value="Regulatory protein AraC"/>
    <property type="match status" value="1"/>
</dbReference>
<sequence>MPNDIPIHSLTTAYNINVAPISHNNSYDFNTIHKHDYFEIMFFEKGGGYQLIDFTKVPIEENSCYIIKPKQLHLVKRHSEADGLMIQFTKEMLFSEAFFLLKNYSDSSIVYHKNPKLTTVFFDLLNTILNVQKSKSEFYKEKSIHLLSTLLYSLEENSSNTNFKQTSKTIIQFIDLVDIHLNSKTINEYAQALNISNKKLSLLVKNELNTTPLKYIHDVLILNIKRDLAFKELSHKEIAYNYNFDSPSNFSLFVKKQTGFNPSELQKELIKKG</sequence>
<proteinExistence type="predicted"/>
<dbReference type="PROSITE" id="PS01124">
    <property type="entry name" value="HTH_ARAC_FAMILY_2"/>
    <property type="match status" value="1"/>
</dbReference>
<comment type="caution">
    <text evidence="5">The sequence shown here is derived from an EMBL/GenBank/DDBJ whole genome shotgun (WGS) entry which is preliminary data.</text>
</comment>
<organism evidence="5 6">
    <name type="scientific">Tenacibaculum aiptasiae</name>
    <dbReference type="NCBI Taxonomy" id="426481"/>
    <lineage>
        <taxon>Bacteria</taxon>
        <taxon>Pseudomonadati</taxon>
        <taxon>Bacteroidota</taxon>
        <taxon>Flavobacteriia</taxon>
        <taxon>Flavobacteriales</taxon>
        <taxon>Flavobacteriaceae</taxon>
        <taxon>Tenacibaculum</taxon>
    </lineage>
</organism>
<dbReference type="GO" id="GO:0043565">
    <property type="term" value="F:sequence-specific DNA binding"/>
    <property type="evidence" value="ECO:0007669"/>
    <property type="project" value="InterPro"/>
</dbReference>
<dbReference type="InterPro" id="IPR018060">
    <property type="entry name" value="HTH_AraC"/>
</dbReference>
<keyword evidence="1" id="KW-0805">Transcription regulation</keyword>
<dbReference type="EMBL" id="WAAU01000011">
    <property type="protein sequence ID" value="KAB1159001.1"/>
    <property type="molecule type" value="Genomic_DNA"/>
</dbReference>
<evidence type="ECO:0000256" key="3">
    <source>
        <dbReference type="ARBA" id="ARBA00023163"/>
    </source>
</evidence>
<evidence type="ECO:0000313" key="6">
    <source>
        <dbReference type="Proteomes" id="UP000467305"/>
    </source>
</evidence>
<dbReference type="PANTHER" id="PTHR43280">
    <property type="entry name" value="ARAC-FAMILY TRANSCRIPTIONAL REGULATOR"/>
    <property type="match status" value="1"/>
</dbReference>
<dbReference type="Proteomes" id="UP000467305">
    <property type="component" value="Unassembled WGS sequence"/>
</dbReference>